<dbReference type="EMBL" id="AWUW01000114">
    <property type="protein sequence ID" value="ERJ65073.1"/>
    <property type="molecule type" value="Genomic_DNA"/>
</dbReference>
<dbReference type="PANTHER" id="PTHR11106:SF27">
    <property type="entry name" value="MACRO DOMAIN-CONTAINING PROTEIN"/>
    <property type="match status" value="1"/>
</dbReference>
<dbReference type="InterPro" id="IPR002589">
    <property type="entry name" value="Macro_dom"/>
</dbReference>
<dbReference type="InterPro" id="IPR043472">
    <property type="entry name" value="Macro_dom-like"/>
</dbReference>
<dbReference type="Gene3D" id="3.40.220.10">
    <property type="entry name" value="Leucine Aminopeptidase, subunit E, domain 1"/>
    <property type="match status" value="1"/>
</dbReference>
<accession>A0A0E2LPC6</accession>
<dbReference type="SMART" id="SM00506">
    <property type="entry name" value="A1pp"/>
    <property type="match status" value="1"/>
</dbReference>
<comment type="caution">
    <text evidence="2">The sequence shown here is derived from an EMBL/GenBank/DDBJ whole genome shotgun (WGS) entry which is preliminary data.</text>
</comment>
<dbReference type="AlphaFoldDB" id="A0A0E2LPC6"/>
<sequence>MIKYDFTPVQGINENSTMGKITITVGDITRFEGDAIVNAANHTLLGGGGVDGAIHRAAGPELLEECRTLNGCPTGESKITGGYNLPAQYVIHTVGPVWHGGQHGEPELLASCYRTSLSIALDKGLKSIAFPCISTGVYRYPKDQAARIALASIGEIIADRPIDVTIVCFSEADKEFYITQD</sequence>
<dbReference type="SUPFAM" id="SSF52949">
    <property type="entry name" value="Macro domain-like"/>
    <property type="match status" value="1"/>
</dbReference>
<evidence type="ECO:0000259" key="1">
    <source>
        <dbReference type="PROSITE" id="PS51154"/>
    </source>
</evidence>
<dbReference type="NCBIfam" id="NF001664">
    <property type="entry name" value="PRK00431.1-6"/>
    <property type="match status" value="1"/>
</dbReference>
<dbReference type="HOGENOM" id="CLU_046550_5_1_10"/>
<dbReference type="PROSITE" id="PS51154">
    <property type="entry name" value="MACRO"/>
    <property type="match status" value="1"/>
</dbReference>
<organism evidence="2 3">
    <name type="scientific">Porphyromonas gingivalis F0570</name>
    <dbReference type="NCBI Taxonomy" id="1227271"/>
    <lineage>
        <taxon>Bacteria</taxon>
        <taxon>Pseudomonadati</taxon>
        <taxon>Bacteroidota</taxon>
        <taxon>Bacteroidia</taxon>
        <taxon>Bacteroidales</taxon>
        <taxon>Porphyromonadaceae</taxon>
        <taxon>Porphyromonas</taxon>
    </lineage>
</organism>
<dbReference type="PATRIC" id="fig|1227271.3.peg.1385"/>
<reference evidence="2 3" key="1">
    <citation type="submission" date="2013-06" db="EMBL/GenBank/DDBJ databases">
        <authorList>
            <person name="Weinstock G."/>
            <person name="Sodergren E."/>
            <person name="Lobos E.A."/>
            <person name="Fulton L."/>
            <person name="Fulton R."/>
            <person name="Courtney L."/>
            <person name="Fronick C."/>
            <person name="O'Laughlin M."/>
            <person name="Godfrey J."/>
            <person name="Wilson R.M."/>
            <person name="Miner T."/>
            <person name="Farmer C."/>
            <person name="Delehaunty K."/>
            <person name="Cordes M."/>
            <person name="Minx P."/>
            <person name="Tomlinson C."/>
            <person name="Chen J."/>
            <person name="Wollam A."/>
            <person name="Pepin K.H."/>
            <person name="Bhonagiri V."/>
            <person name="Zhang X."/>
            <person name="Warren W."/>
            <person name="Mitreva M."/>
            <person name="Mardis E.R."/>
            <person name="Wilson R.K."/>
        </authorList>
    </citation>
    <scope>NUCLEOTIDE SEQUENCE [LARGE SCALE GENOMIC DNA]</scope>
    <source>
        <strain evidence="2 3">F0570</strain>
    </source>
</reference>
<dbReference type="Pfam" id="PF01661">
    <property type="entry name" value="Macro"/>
    <property type="match status" value="1"/>
</dbReference>
<evidence type="ECO:0000313" key="2">
    <source>
        <dbReference type="EMBL" id="ERJ65073.1"/>
    </source>
</evidence>
<protein>
    <submittedName>
        <fullName evidence="2">Macro domain protein</fullName>
    </submittedName>
</protein>
<dbReference type="PANTHER" id="PTHR11106">
    <property type="entry name" value="GANGLIOSIDE INDUCED DIFFERENTIATION ASSOCIATED PROTEIN 2-RELATED"/>
    <property type="match status" value="1"/>
</dbReference>
<dbReference type="Proteomes" id="UP000016630">
    <property type="component" value="Unassembled WGS sequence"/>
</dbReference>
<evidence type="ECO:0000313" key="3">
    <source>
        <dbReference type="Proteomes" id="UP000016630"/>
    </source>
</evidence>
<name>A0A0E2LPC6_PORGN</name>
<gene>
    <name evidence="2" type="ORF">HMPREF1555_01586</name>
</gene>
<proteinExistence type="predicted"/>
<dbReference type="CDD" id="cd02908">
    <property type="entry name" value="Macro_OAADPr_deacetylase"/>
    <property type="match status" value="1"/>
</dbReference>
<feature type="domain" description="Macro" evidence="1">
    <location>
        <begin position="8"/>
        <end position="181"/>
    </location>
</feature>